<keyword evidence="8" id="KW-0807">Transducer</keyword>
<dbReference type="EMBL" id="CAJOAX010001059">
    <property type="protein sequence ID" value="CAF3681177.1"/>
    <property type="molecule type" value="Genomic_DNA"/>
</dbReference>
<name>A0A815UVV4_9BILA</name>
<keyword evidence="3 9" id="KW-0812">Transmembrane</keyword>
<dbReference type="InterPro" id="IPR017452">
    <property type="entry name" value="GPCR_Rhodpsn_7TM"/>
</dbReference>
<organism evidence="12 15">
    <name type="scientific">Rotaria sordida</name>
    <dbReference type="NCBI Taxonomy" id="392033"/>
    <lineage>
        <taxon>Eukaryota</taxon>
        <taxon>Metazoa</taxon>
        <taxon>Spiralia</taxon>
        <taxon>Gnathifera</taxon>
        <taxon>Rotifera</taxon>
        <taxon>Eurotatoria</taxon>
        <taxon>Bdelloidea</taxon>
        <taxon>Philodinida</taxon>
        <taxon>Philodinidae</taxon>
        <taxon>Rotaria</taxon>
    </lineage>
</organism>
<dbReference type="PROSITE" id="PS50262">
    <property type="entry name" value="G_PROTEIN_RECEP_F1_2"/>
    <property type="match status" value="1"/>
</dbReference>
<evidence type="ECO:0000256" key="3">
    <source>
        <dbReference type="ARBA" id="ARBA00022692"/>
    </source>
</evidence>
<proteinExistence type="predicted"/>
<keyword evidence="4 9" id="KW-1133">Transmembrane helix</keyword>
<feature type="domain" description="G-protein coupled receptors family 1 profile" evidence="10">
    <location>
        <begin position="28"/>
        <end position="299"/>
    </location>
</feature>
<dbReference type="SUPFAM" id="SSF81321">
    <property type="entry name" value="Family A G protein-coupled receptor-like"/>
    <property type="match status" value="1"/>
</dbReference>
<feature type="transmembrane region" description="Helical" evidence="9">
    <location>
        <begin position="49"/>
        <end position="69"/>
    </location>
</feature>
<dbReference type="EMBL" id="CAJOBE010000919">
    <property type="protein sequence ID" value="CAF3698915.1"/>
    <property type="molecule type" value="Genomic_DNA"/>
</dbReference>
<protein>
    <recommendedName>
        <fullName evidence="10">G-protein coupled receptors family 1 profile domain-containing protein</fullName>
    </recommendedName>
</protein>
<dbReference type="Pfam" id="PF00001">
    <property type="entry name" value="7tm_1"/>
    <property type="match status" value="1"/>
</dbReference>
<dbReference type="Proteomes" id="UP000663823">
    <property type="component" value="Unassembled WGS sequence"/>
</dbReference>
<dbReference type="InterPro" id="IPR000276">
    <property type="entry name" value="GPCR_Rhodpsn"/>
</dbReference>
<reference evidence="12" key="1">
    <citation type="submission" date="2021-02" db="EMBL/GenBank/DDBJ databases">
        <authorList>
            <person name="Nowell W R."/>
        </authorList>
    </citation>
    <scope>NUCLEOTIDE SEQUENCE</scope>
</reference>
<evidence type="ECO:0000256" key="9">
    <source>
        <dbReference type="SAM" id="Phobius"/>
    </source>
</evidence>
<evidence type="ECO:0000313" key="14">
    <source>
        <dbReference type="EMBL" id="CAF3698915.1"/>
    </source>
</evidence>
<dbReference type="GO" id="GO:0004930">
    <property type="term" value="F:G protein-coupled receptor activity"/>
    <property type="evidence" value="ECO:0007669"/>
    <property type="project" value="UniProtKB-KW"/>
</dbReference>
<dbReference type="AlphaFoldDB" id="A0A815UVV4"/>
<evidence type="ECO:0000256" key="2">
    <source>
        <dbReference type="ARBA" id="ARBA00022475"/>
    </source>
</evidence>
<feature type="transmembrane region" description="Helical" evidence="9">
    <location>
        <begin position="167"/>
        <end position="193"/>
    </location>
</feature>
<dbReference type="CDD" id="cd00637">
    <property type="entry name" value="7tm_classA_rhodopsin-like"/>
    <property type="match status" value="1"/>
</dbReference>
<dbReference type="Proteomes" id="UP000663874">
    <property type="component" value="Unassembled WGS sequence"/>
</dbReference>
<evidence type="ECO:0000256" key="4">
    <source>
        <dbReference type="ARBA" id="ARBA00022989"/>
    </source>
</evidence>
<sequence>MSVVTTLNLIQQSLTNILGLLLVVGVFGNILNCLVFLRKRLRSNACSVFFAAASIANAIVMIYHIIPTIHSIYNSPPENGNLIYCKLRLYIRNALLVISRSYLTLACISCYAQSSRNARIREIFQSKIVLRIIIIIPIVWFIIPLHIPLTTTIQNGKCSMWAGAAALYHSIYICLVAAILPTSLMAIFSFMAYQNLKRMKRNVQPISSIGKNPEESHSQQSEKMRLQQRDRQLSKMLFTQIIVYMIFTICYPINTIYNAIGLIIGGSKSTDRAAIESFVLFITQTFLLNFYSSASFFVFLTSKAFRKELQQIFACIQPRCIGIGN</sequence>
<evidence type="ECO:0000259" key="10">
    <source>
        <dbReference type="PROSITE" id="PS50262"/>
    </source>
</evidence>
<dbReference type="Proteomes" id="UP000663882">
    <property type="component" value="Unassembled WGS sequence"/>
</dbReference>
<evidence type="ECO:0000256" key="1">
    <source>
        <dbReference type="ARBA" id="ARBA00004651"/>
    </source>
</evidence>
<comment type="caution">
    <text evidence="12">The sequence shown here is derived from an EMBL/GenBank/DDBJ whole genome shotgun (WGS) entry which is preliminary data.</text>
</comment>
<evidence type="ECO:0000256" key="6">
    <source>
        <dbReference type="ARBA" id="ARBA00023136"/>
    </source>
</evidence>
<comment type="subcellular location">
    <subcellularLocation>
        <location evidence="1">Cell membrane</location>
        <topology evidence="1">Multi-pass membrane protein</topology>
    </subcellularLocation>
</comment>
<accession>A0A815UVV4</accession>
<feature type="transmembrane region" description="Helical" evidence="9">
    <location>
        <begin position="89"/>
        <end position="108"/>
    </location>
</feature>
<evidence type="ECO:0000313" key="15">
    <source>
        <dbReference type="Proteomes" id="UP000663889"/>
    </source>
</evidence>
<keyword evidence="7" id="KW-0675">Receptor</keyword>
<evidence type="ECO:0000313" key="12">
    <source>
        <dbReference type="EMBL" id="CAF1519339.1"/>
    </source>
</evidence>
<evidence type="ECO:0000313" key="11">
    <source>
        <dbReference type="EMBL" id="CAF1335304.1"/>
    </source>
</evidence>
<feature type="transmembrane region" description="Helical" evidence="9">
    <location>
        <begin position="128"/>
        <end position="147"/>
    </location>
</feature>
<dbReference type="OrthoDB" id="10027403at2759"/>
<dbReference type="PANTHER" id="PTHR24228:SF59">
    <property type="entry name" value="NEUROPEPTIDE RECEPTOR 15"/>
    <property type="match status" value="1"/>
</dbReference>
<keyword evidence="6 9" id="KW-0472">Membrane</keyword>
<feature type="transmembrane region" description="Helical" evidence="9">
    <location>
        <begin position="278"/>
        <end position="300"/>
    </location>
</feature>
<dbReference type="SMART" id="SM01381">
    <property type="entry name" value="7TM_GPCR_Srsx"/>
    <property type="match status" value="1"/>
</dbReference>
<feature type="transmembrane region" description="Helical" evidence="9">
    <location>
        <begin position="17"/>
        <end position="37"/>
    </location>
</feature>
<gene>
    <name evidence="14" type="ORF">FNK824_LOCUS9026</name>
    <name evidence="13" type="ORF">OTI717_LOCUS11231</name>
    <name evidence="11" type="ORF">RFH988_LOCUS31485</name>
    <name evidence="12" type="ORF">SEV965_LOCUS36947</name>
</gene>
<evidence type="ECO:0000256" key="5">
    <source>
        <dbReference type="ARBA" id="ARBA00023040"/>
    </source>
</evidence>
<keyword evidence="5" id="KW-0297">G-protein coupled receptor</keyword>
<keyword evidence="2" id="KW-1003">Cell membrane</keyword>
<evidence type="ECO:0000256" key="7">
    <source>
        <dbReference type="ARBA" id="ARBA00023170"/>
    </source>
</evidence>
<dbReference type="Proteomes" id="UP000663889">
    <property type="component" value="Unassembled WGS sequence"/>
</dbReference>
<evidence type="ECO:0000256" key="8">
    <source>
        <dbReference type="ARBA" id="ARBA00023224"/>
    </source>
</evidence>
<dbReference type="Gene3D" id="1.20.1070.10">
    <property type="entry name" value="Rhodopsin 7-helix transmembrane proteins"/>
    <property type="match status" value="1"/>
</dbReference>
<dbReference type="GO" id="GO:0005886">
    <property type="term" value="C:plasma membrane"/>
    <property type="evidence" value="ECO:0007669"/>
    <property type="project" value="UniProtKB-SubCell"/>
</dbReference>
<feature type="transmembrane region" description="Helical" evidence="9">
    <location>
        <begin position="241"/>
        <end position="266"/>
    </location>
</feature>
<dbReference type="EMBL" id="CAJNOU010007137">
    <property type="protein sequence ID" value="CAF1519339.1"/>
    <property type="molecule type" value="Genomic_DNA"/>
</dbReference>
<dbReference type="PANTHER" id="PTHR24228">
    <property type="entry name" value="B2 BRADYKININ RECEPTOR/ANGIOTENSIN II RECEPTOR"/>
    <property type="match status" value="1"/>
</dbReference>
<dbReference type="EMBL" id="CAJNOO010003401">
    <property type="protein sequence ID" value="CAF1335304.1"/>
    <property type="molecule type" value="Genomic_DNA"/>
</dbReference>
<evidence type="ECO:0000313" key="13">
    <source>
        <dbReference type="EMBL" id="CAF3681177.1"/>
    </source>
</evidence>